<evidence type="ECO:0000313" key="3">
    <source>
        <dbReference type="Proteomes" id="UP000319462"/>
    </source>
</evidence>
<feature type="compositionally biased region" description="Low complexity" evidence="1">
    <location>
        <begin position="248"/>
        <end position="257"/>
    </location>
</feature>
<protein>
    <submittedName>
        <fullName evidence="2">Hypothetical_protein</fullName>
    </submittedName>
</protein>
<accession>A0A3P3Z867</accession>
<dbReference type="Proteomes" id="UP000319462">
    <property type="component" value="Chromosome 25"/>
</dbReference>
<feature type="compositionally biased region" description="Basic and acidic residues" evidence="1">
    <location>
        <begin position="26"/>
        <end position="35"/>
    </location>
</feature>
<gene>
    <name evidence="2" type="ORF">LBRM2904_25.0300</name>
</gene>
<reference evidence="2 3" key="1">
    <citation type="submission" date="2018-09" db="EMBL/GenBank/DDBJ databases">
        <authorList>
            <person name="Peiro R."/>
            <person name="Begona"/>
            <person name="Cbmso G."/>
            <person name="Lopez M."/>
            <person name="Gonzalez S."/>
        </authorList>
    </citation>
    <scope>NUCLEOTIDE SEQUENCE [LARGE SCALE GENOMIC DNA]</scope>
</reference>
<dbReference type="EMBL" id="LS997624">
    <property type="protein sequence ID" value="SYZ66438.1"/>
    <property type="molecule type" value="Genomic_DNA"/>
</dbReference>
<sequence>MGLSQRGHPVSSDSAGAAGRFKRQRVREAEARRQEQRVEDVLTHTTHIVDAIATINGKYVLTLNDERARLVHQVTELQTQLTKHQRQHAEDTTHLVLSEFARLRGVVSSGVKDRLLQSLREEANKGHADVFDAVSAHVDDALQGSLAVADTELSAERQLNHTLVQQLQNYTQTLLREVKGATSRAFRAEVEVMQRDVLVAKLQAACVFAQTDRFAMSRRWMRSCGWWRNSLKRVAMPSRRGQMSPSEAPRTTTRAAPWTERDSGCRPGRDDACAF</sequence>
<name>A0A3P3Z867_LEIBR</name>
<proteinExistence type="predicted"/>
<feature type="region of interest" description="Disordered" evidence="1">
    <location>
        <begin position="1"/>
        <end position="35"/>
    </location>
</feature>
<dbReference type="AlphaFoldDB" id="A0A3P3Z867"/>
<organism evidence="2 3">
    <name type="scientific">Leishmania braziliensis MHOM/BR/75/M2904</name>
    <dbReference type="NCBI Taxonomy" id="420245"/>
    <lineage>
        <taxon>Eukaryota</taxon>
        <taxon>Discoba</taxon>
        <taxon>Euglenozoa</taxon>
        <taxon>Kinetoplastea</taxon>
        <taxon>Metakinetoplastina</taxon>
        <taxon>Trypanosomatida</taxon>
        <taxon>Trypanosomatidae</taxon>
        <taxon>Leishmaniinae</taxon>
        <taxon>Leishmania</taxon>
        <taxon>Leishmania braziliensis species complex</taxon>
    </lineage>
</organism>
<feature type="compositionally biased region" description="Basic and acidic residues" evidence="1">
    <location>
        <begin position="259"/>
        <end position="275"/>
    </location>
</feature>
<evidence type="ECO:0000256" key="1">
    <source>
        <dbReference type="SAM" id="MobiDB-lite"/>
    </source>
</evidence>
<feature type="region of interest" description="Disordered" evidence="1">
    <location>
        <begin position="237"/>
        <end position="275"/>
    </location>
</feature>
<evidence type="ECO:0000313" key="2">
    <source>
        <dbReference type="EMBL" id="SYZ66438.1"/>
    </source>
</evidence>